<dbReference type="Gene3D" id="3.70.10.10">
    <property type="match status" value="1"/>
</dbReference>
<evidence type="ECO:0000313" key="12">
    <source>
        <dbReference type="EMBL" id="SUZ98712.1"/>
    </source>
</evidence>
<dbReference type="GO" id="GO:0006271">
    <property type="term" value="P:DNA strand elongation involved in DNA replication"/>
    <property type="evidence" value="ECO:0007669"/>
    <property type="project" value="TreeGrafter"/>
</dbReference>
<evidence type="ECO:0000256" key="2">
    <source>
        <dbReference type="ARBA" id="ARBA00010752"/>
    </source>
</evidence>
<dbReference type="InterPro" id="IPR001001">
    <property type="entry name" value="DNA_polIII_beta"/>
</dbReference>
<accession>A0A381S3P9</accession>
<dbReference type="GO" id="GO:0008408">
    <property type="term" value="F:3'-5' exonuclease activity"/>
    <property type="evidence" value="ECO:0007669"/>
    <property type="project" value="InterPro"/>
</dbReference>
<comment type="similarity">
    <text evidence="2">Belongs to the beta sliding clamp family.</text>
</comment>
<keyword evidence="4" id="KW-0808">Transferase</keyword>
<keyword evidence="3" id="KW-0963">Cytoplasm</keyword>
<dbReference type="GO" id="GO:0003887">
    <property type="term" value="F:DNA-directed DNA polymerase activity"/>
    <property type="evidence" value="ECO:0007669"/>
    <property type="project" value="UniProtKB-KW"/>
</dbReference>
<dbReference type="PANTHER" id="PTHR30478:SF0">
    <property type="entry name" value="BETA SLIDING CLAMP"/>
    <property type="match status" value="1"/>
</dbReference>
<dbReference type="NCBIfam" id="TIGR00663">
    <property type="entry name" value="dnan"/>
    <property type="match status" value="1"/>
</dbReference>
<evidence type="ECO:0000256" key="1">
    <source>
        <dbReference type="ARBA" id="ARBA00004496"/>
    </source>
</evidence>
<keyword evidence="6" id="KW-0235">DNA replication</keyword>
<sequence length="369" mass="41318">MEVRVSRDVFLKAVQKVQGIVEPKGAMPILSHLHLSSVEKGSIFVRATDLEIGTLGSYPANVKAEGAVALNARKLFDIVRELPNEEIYIKKEENNWITLKCGKSKFRLPGLPPKDYPPMPEYSDKVVIEFDGNILKEMIRKTFFSVSPDESRQALNGLLLETEGSNATLVGTDGHRLALISRPVNSRKNDKKKLNFLLPKKALSELLKLMEDGDDKFGFSSHENHLAFIHGKQVIVSRKVDGKFPNYRQVIPTDNPLKAQANREDLTHALKRVALLADEKSKMVRFEIQKGTLTLISDNTDLGAAVEEVAIEYDGDEVSIGLNAKYVLDILNVMDVEMVTLNLKDQNHSCLFTSVSDDQYKSIVMPMRL</sequence>
<dbReference type="InterPro" id="IPR022634">
    <property type="entry name" value="DNA_polIII_beta_N"/>
</dbReference>
<dbReference type="EMBL" id="UINC01002631">
    <property type="protein sequence ID" value="SUZ98712.1"/>
    <property type="molecule type" value="Genomic_DNA"/>
</dbReference>
<evidence type="ECO:0008006" key="13">
    <source>
        <dbReference type="Google" id="ProtNLM"/>
    </source>
</evidence>
<evidence type="ECO:0000256" key="5">
    <source>
        <dbReference type="ARBA" id="ARBA00022695"/>
    </source>
</evidence>
<dbReference type="GO" id="GO:0005737">
    <property type="term" value="C:cytoplasm"/>
    <property type="evidence" value="ECO:0007669"/>
    <property type="project" value="UniProtKB-SubCell"/>
</dbReference>
<dbReference type="GO" id="GO:0009360">
    <property type="term" value="C:DNA polymerase III complex"/>
    <property type="evidence" value="ECO:0007669"/>
    <property type="project" value="InterPro"/>
</dbReference>
<evidence type="ECO:0000256" key="3">
    <source>
        <dbReference type="ARBA" id="ARBA00022490"/>
    </source>
</evidence>
<proteinExistence type="inferred from homology"/>
<keyword evidence="8" id="KW-0238">DNA-binding</keyword>
<keyword evidence="5" id="KW-0548">Nucleotidyltransferase</keyword>
<feature type="domain" description="DNA polymerase III beta sliding clamp N-terminal" evidence="9">
    <location>
        <begin position="1"/>
        <end position="120"/>
    </location>
</feature>
<name>A0A381S3P9_9ZZZZ</name>
<dbReference type="Gene3D" id="3.10.150.10">
    <property type="entry name" value="DNA Polymerase III, subunit A, domain 2"/>
    <property type="match status" value="1"/>
</dbReference>
<dbReference type="PIRSF" id="PIRSF000804">
    <property type="entry name" value="DNA_pol_III_b"/>
    <property type="match status" value="1"/>
</dbReference>
<keyword evidence="7" id="KW-0239">DNA-directed DNA polymerase</keyword>
<dbReference type="GO" id="GO:0003677">
    <property type="term" value="F:DNA binding"/>
    <property type="evidence" value="ECO:0007669"/>
    <property type="project" value="UniProtKB-KW"/>
</dbReference>
<dbReference type="InterPro" id="IPR022637">
    <property type="entry name" value="DNA_polIII_beta_cen"/>
</dbReference>
<comment type="subcellular location">
    <subcellularLocation>
        <location evidence="1">Cytoplasm</location>
    </subcellularLocation>
</comment>
<evidence type="ECO:0000256" key="8">
    <source>
        <dbReference type="ARBA" id="ARBA00023125"/>
    </source>
</evidence>
<dbReference type="PANTHER" id="PTHR30478">
    <property type="entry name" value="DNA POLYMERASE III SUBUNIT BETA"/>
    <property type="match status" value="1"/>
</dbReference>
<dbReference type="SMART" id="SM00480">
    <property type="entry name" value="POL3Bc"/>
    <property type="match status" value="1"/>
</dbReference>
<reference evidence="12" key="1">
    <citation type="submission" date="2018-05" db="EMBL/GenBank/DDBJ databases">
        <authorList>
            <person name="Lanie J.A."/>
            <person name="Ng W.-L."/>
            <person name="Kazmierczak K.M."/>
            <person name="Andrzejewski T.M."/>
            <person name="Davidsen T.M."/>
            <person name="Wayne K.J."/>
            <person name="Tettelin H."/>
            <person name="Glass J.I."/>
            <person name="Rusch D."/>
            <person name="Podicherti R."/>
            <person name="Tsui H.-C.T."/>
            <person name="Winkler M.E."/>
        </authorList>
    </citation>
    <scope>NUCLEOTIDE SEQUENCE</scope>
</reference>
<dbReference type="Pfam" id="PF02767">
    <property type="entry name" value="DNA_pol3_beta_2"/>
    <property type="match status" value="1"/>
</dbReference>
<evidence type="ECO:0000259" key="10">
    <source>
        <dbReference type="Pfam" id="PF02767"/>
    </source>
</evidence>
<evidence type="ECO:0000259" key="11">
    <source>
        <dbReference type="Pfam" id="PF02768"/>
    </source>
</evidence>
<evidence type="ECO:0000256" key="4">
    <source>
        <dbReference type="ARBA" id="ARBA00022679"/>
    </source>
</evidence>
<dbReference type="Pfam" id="PF00712">
    <property type="entry name" value="DNA_pol3_beta"/>
    <property type="match status" value="1"/>
</dbReference>
<gene>
    <name evidence="12" type="ORF">METZ01_LOCUS51566</name>
</gene>
<dbReference type="CDD" id="cd00140">
    <property type="entry name" value="beta_clamp"/>
    <property type="match status" value="1"/>
</dbReference>
<evidence type="ECO:0000259" key="9">
    <source>
        <dbReference type="Pfam" id="PF00712"/>
    </source>
</evidence>
<organism evidence="12">
    <name type="scientific">marine metagenome</name>
    <dbReference type="NCBI Taxonomy" id="408172"/>
    <lineage>
        <taxon>unclassified sequences</taxon>
        <taxon>metagenomes</taxon>
        <taxon>ecological metagenomes</taxon>
    </lineage>
</organism>
<feature type="domain" description="DNA polymerase III beta sliding clamp C-terminal" evidence="11">
    <location>
        <begin position="248"/>
        <end position="368"/>
    </location>
</feature>
<evidence type="ECO:0000256" key="7">
    <source>
        <dbReference type="ARBA" id="ARBA00022932"/>
    </source>
</evidence>
<dbReference type="InterPro" id="IPR022635">
    <property type="entry name" value="DNA_polIII_beta_C"/>
</dbReference>
<protein>
    <recommendedName>
        <fullName evidence="13">Beta sliding clamp</fullName>
    </recommendedName>
</protein>
<dbReference type="AlphaFoldDB" id="A0A381S3P9"/>
<evidence type="ECO:0000256" key="6">
    <source>
        <dbReference type="ARBA" id="ARBA00022705"/>
    </source>
</evidence>
<dbReference type="InterPro" id="IPR046938">
    <property type="entry name" value="DNA_clamp_sf"/>
</dbReference>
<dbReference type="SUPFAM" id="SSF55979">
    <property type="entry name" value="DNA clamp"/>
    <property type="match status" value="3"/>
</dbReference>
<dbReference type="Pfam" id="PF02768">
    <property type="entry name" value="DNA_pol3_beta_3"/>
    <property type="match status" value="1"/>
</dbReference>
<feature type="domain" description="DNA polymerase III beta sliding clamp central" evidence="10">
    <location>
        <begin position="131"/>
        <end position="246"/>
    </location>
</feature>